<dbReference type="Pfam" id="PF07989">
    <property type="entry name" value="Cnn_1N"/>
    <property type="match status" value="1"/>
</dbReference>
<evidence type="ECO:0000256" key="4">
    <source>
        <dbReference type="SAM" id="MobiDB-lite"/>
    </source>
</evidence>
<dbReference type="GO" id="GO:0005815">
    <property type="term" value="C:microtubule organizing center"/>
    <property type="evidence" value="ECO:0007669"/>
    <property type="project" value="InterPro"/>
</dbReference>
<dbReference type="GO" id="GO:0005737">
    <property type="term" value="C:cytoplasm"/>
    <property type="evidence" value="ECO:0007669"/>
    <property type="project" value="UniProtKB-SubCell"/>
</dbReference>
<evidence type="ECO:0000256" key="1">
    <source>
        <dbReference type="ARBA" id="ARBA00004496"/>
    </source>
</evidence>
<evidence type="ECO:0000259" key="5">
    <source>
        <dbReference type="Pfam" id="PF07989"/>
    </source>
</evidence>
<keyword evidence="7" id="KW-1185">Reference proteome</keyword>
<feature type="region of interest" description="Disordered" evidence="4">
    <location>
        <begin position="1"/>
        <end position="126"/>
    </location>
</feature>
<proteinExistence type="predicted"/>
<reference evidence="6" key="1">
    <citation type="submission" date="2021-02" db="EMBL/GenBank/DDBJ databases">
        <title>First Annotated Genome of the Yellow-green Alga Tribonema minus.</title>
        <authorList>
            <person name="Mahan K.M."/>
        </authorList>
    </citation>
    <scope>NUCLEOTIDE SEQUENCE</scope>
    <source>
        <strain evidence="6">UTEX B ZZ1240</strain>
    </source>
</reference>
<keyword evidence="2" id="KW-0963">Cytoplasm</keyword>
<gene>
    <name evidence="6" type="ORF">JKP88DRAFT_348541</name>
</gene>
<dbReference type="OrthoDB" id="10255000at2759"/>
<dbReference type="EMBL" id="JAFCMP010000179">
    <property type="protein sequence ID" value="KAG5184146.1"/>
    <property type="molecule type" value="Genomic_DNA"/>
</dbReference>
<evidence type="ECO:0000313" key="7">
    <source>
        <dbReference type="Proteomes" id="UP000664859"/>
    </source>
</evidence>
<dbReference type="InterPro" id="IPR012943">
    <property type="entry name" value="Cnn_1N"/>
</dbReference>
<name>A0A835YYU7_9STRA</name>
<feature type="coiled-coil region" evidence="3">
    <location>
        <begin position="319"/>
        <end position="346"/>
    </location>
</feature>
<dbReference type="AlphaFoldDB" id="A0A835YYU7"/>
<evidence type="ECO:0000313" key="6">
    <source>
        <dbReference type="EMBL" id="KAG5184146.1"/>
    </source>
</evidence>
<feature type="compositionally biased region" description="Basic and acidic residues" evidence="4">
    <location>
        <begin position="429"/>
        <end position="450"/>
    </location>
</feature>
<dbReference type="Proteomes" id="UP000664859">
    <property type="component" value="Unassembled WGS sequence"/>
</dbReference>
<evidence type="ECO:0000256" key="2">
    <source>
        <dbReference type="ARBA" id="ARBA00022490"/>
    </source>
</evidence>
<protein>
    <recommendedName>
        <fullName evidence="5">Centrosomin N-terminal motif 1 domain-containing protein</fullName>
    </recommendedName>
</protein>
<comment type="subcellular location">
    <subcellularLocation>
        <location evidence="1">Cytoplasm</location>
    </subcellularLocation>
</comment>
<comment type="caution">
    <text evidence="6">The sequence shown here is derived from an EMBL/GenBank/DDBJ whole genome shotgun (WGS) entry which is preliminary data.</text>
</comment>
<feature type="compositionally biased region" description="Polar residues" evidence="4">
    <location>
        <begin position="100"/>
        <end position="110"/>
    </location>
</feature>
<accession>A0A835YYU7</accession>
<keyword evidence="3" id="KW-0175">Coiled coil</keyword>
<feature type="domain" description="Centrosomin N-terminal motif 1" evidence="5">
    <location>
        <begin position="124"/>
        <end position="196"/>
    </location>
</feature>
<feature type="region of interest" description="Disordered" evidence="4">
    <location>
        <begin position="424"/>
        <end position="450"/>
    </location>
</feature>
<evidence type="ECO:0000256" key="3">
    <source>
        <dbReference type="SAM" id="Coils"/>
    </source>
</evidence>
<sequence length="483" mass="53715">MTTPLTRAAGGSAPGSPRSIASDRRAPHTQPSPRSGGGGGGGSDARAWGDDVPRRLTLSPGGASPTASSHRRPGSASTSRNPSVYGEPAWLDGNDEPYISAQQQPYSSAQGDRGHPQRRASVSLQQSQKRLAELERSEFDLKMRLHFLEERLRSTLNGEETLDLHYQNIDLNHQVEELKQELKQARNTGAQATRDNEQLRVKNDRLSKELAAQKSDREAAQAAAEERLSQQVAALESRLRKEQADHEVTRLTCEEVVQGMRDELQRSTEAGRHSDDFADRTRVLMSTGERREHTLEAMTMNVLALKAELQQTATQLTHKDLEMQRLRQMEQEAAMLKQELGARSTQVTSLQNEVRRLKREQRRGAEATAAALRQLHEVQSKAEAVTVMGAEEVCRQSAALSNAQRQLQEKEREYQQMKAELESTGADVAEARGELRRSKEASRQGEEGRMVHLAARATEEREAMAAELAQPQRYIFASCHVPG</sequence>
<organism evidence="6 7">
    <name type="scientific">Tribonema minus</name>
    <dbReference type="NCBI Taxonomy" id="303371"/>
    <lineage>
        <taxon>Eukaryota</taxon>
        <taxon>Sar</taxon>
        <taxon>Stramenopiles</taxon>
        <taxon>Ochrophyta</taxon>
        <taxon>PX clade</taxon>
        <taxon>Xanthophyceae</taxon>
        <taxon>Tribonematales</taxon>
        <taxon>Tribonemataceae</taxon>
        <taxon>Tribonema</taxon>
    </lineage>
</organism>